<dbReference type="CDD" id="cd03529">
    <property type="entry name" value="Rieske_NirD"/>
    <property type="match status" value="1"/>
</dbReference>
<dbReference type="HOGENOM" id="CLU_003291_0_0_1"/>
<comment type="cofactor">
    <cofactor evidence="16">
        <name>[2Fe-2S] cluster</name>
        <dbReference type="ChEBI" id="CHEBI:190135"/>
    </cofactor>
</comment>
<dbReference type="PRINTS" id="PR00368">
    <property type="entry name" value="FADPNR"/>
</dbReference>
<reference evidence="23 24" key="1">
    <citation type="submission" date="2014-04" db="EMBL/GenBank/DDBJ databases">
        <authorList>
            <consortium name="DOE Joint Genome Institute"/>
            <person name="Kuo A."/>
            <person name="Kohler A."/>
            <person name="Costa M.D."/>
            <person name="Nagy L.G."/>
            <person name="Floudas D."/>
            <person name="Copeland A."/>
            <person name="Barry K.W."/>
            <person name="Cichocki N."/>
            <person name="Veneault-Fourrey C."/>
            <person name="LaButti K."/>
            <person name="Lindquist E.A."/>
            <person name="Lipzen A."/>
            <person name="Lundell T."/>
            <person name="Morin E."/>
            <person name="Murat C."/>
            <person name="Sun H."/>
            <person name="Tunlid A."/>
            <person name="Henrissat B."/>
            <person name="Grigoriev I.V."/>
            <person name="Hibbett D.S."/>
            <person name="Martin F."/>
            <person name="Nordberg H.P."/>
            <person name="Cantor M.N."/>
            <person name="Hua S.X."/>
        </authorList>
    </citation>
    <scope>NUCLEOTIDE SEQUENCE [LARGE SCALE GENOMIC DNA]</scope>
    <source>
        <strain evidence="23 24">441</strain>
    </source>
</reference>
<dbReference type="FunFam" id="1.10.10.1100:FF:000002">
    <property type="entry name" value="Nitrite reductase large subunit"/>
    <property type="match status" value="1"/>
</dbReference>
<evidence type="ECO:0000256" key="15">
    <source>
        <dbReference type="ARBA" id="ARBA00023063"/>
    </source>
</evidence>
<dbReference type="OrthoDB" id="432169at2759"/>
<dbReference type="STRING" id="765257.A0A0C9YM79"/>
<dbReference type="InterPro" id="IPR041854">
    <property type="entry name" value="BFD-like_2Fe2S-bd_dom_sf"/>
</dbReference>
<keyword evidence="11" id="KW-0274">FAD</keyword>
<dbReference type="Pfam" id="PF03460">
    <property type="entry name" value="NIR_SIR_ferr"/>
    <property type="match status" value="1"/>
</dbReference>
<name>A0A0C9YM79_9AGAM</name>
<comment type="cofactor">
    <cofactor evidence="1">
        <name>siroheme</name>
        <dbReference type="ChEBI" id="CHEBI:60052"/>
    </cofactor>
</comment>
<dbReference type="Gene3D" id="1.10.10.1100">
    <property type="entry name" value="BFD-like [2Fe-2S]-binding domain"/>
    <property type="match status" value="1"/>
</dbReference>
<dbReference type="Gene3D" id="3.30.413.10">
    <property type="entry name" value="Sulfite Reductase Hemoprotein, domain 1"/>
    <property type="match status" value="1"/>
</dbReference>
<dbReference type="SUPFAM" id="SSF55124">
    <property type="entry name" value="Nitrite/Sulfite reductase N-terminal domain-like"/>
    <property type="match status" value="1"/>
</dbReference>
<dbReference type="InterPro" id="IPR052034">
    <property type="entry name" value="NasD-like"/>
</dbReference>
<evidence type="ECO:0000313" key="24">
    <source>
        <dbReference type="Proteomes" id="UP000054018"/>
    </source>
</evidence>
<evidence type="ECO:0000256" key="20">
    <source>
        <dbReference type="ARBA" id="ARBA00070300"/>
    </source>
</evidence>
<dbReference type="InterPro" id="IPR012748">
    <property type="entry name" value="Rieske-like_NirD"/>
</dbReference>
<dbReference type="InterPro" id="IPR036136">
    <property type="entry name" value="Nit/Sulf_reduc_fer-like_dom_sf"/>
</dbReference>
<evidence type="ECO:0000256" key="1">
    <source>
        <dbReference type="ARBA" id="ARBA00001929"/>
    </source>
</evidence>
<feature type="domain" description="Rieske" evidence="22">
    <location>
        <begin position="1112"/>
        <end position="1216"/>
    </location>
</feature>
<dbReference type="GO" id="GO:0008942">
    <property type="term" value="F:nitrite reductase [NAD(P)H] activity"/>
    <property type="evidence" value="ECO:0007669"/>
    <property type="project" value="UniProtKB-EC"/>
</dbReference>
<dbReference type="Pfam" id="PF01077">
    <property type="entry name" value="NIR_SIR"/>
    <property type="match status" value="1"/>
</dbReference>
<protein>
    <recommendedName>
        <fullName evidence="20">Nitrite reductase [NAD(P)H]</fullName>
        <ecNumber evidence="19">1.7.1.4</ecNumber>
    </recommendedName>
</protein>
<dbReference type="GO" id="GO:0051539">
    <property type="term" value="F:4 iron, 4 sulfur cluster binding"/>
    <property type="evidence" value="ECO:0007669"/>
    <property type="project" value="UniProtKB-KW"/>
</dbReference>
<dbReference type="InterPro" id="IPR036188">
    <property type="entry name" value="FAD/NAD-bd_sf"/>
</dbReference>
<dbReference type="Proteomes" id="UP000054018">
    <property type="component" value="Unassembled WGS sequence"/>
</dbReference>
<dbReference type="PROSITE" id="PS00365">
    <property type="entry name" value="NIR_SIR"/>
    <property type="match status" value="1"/>
</dbReference>
<sequence>MKLEVAWHVADTIVSGLPPYLDGQAGSANVLVQQTRCQRSSNPNAEGDQEQNCWSSASCLRYLCIVPRNGPGTEQKMGVGCADICSLFLDMGAGNTVSSFLQLRWSPQPPSFPCTPITLRTVWMEVERLMTSSTPDQRDCVDVPAANVPKACRTPKTILVVGLGMVGIAFIEKMLNLDDARHYRVVTCGEEAHLAYNRVALTEYFQHRSVEKLYLNQVEWYAQQDPEHFVFYTGEQVTSLNTDAHYVTTSKGRLINYDYCVLATGSESTLPPYIPPERVAQTKGVFVYRNIADLDRILSYSEEGHVRGGRAVVVGGGLLGLEAAKAVFDLETIGNVTIINRQAYPLSRQLDDEGGEIILRCIEAMGVEVRTKTSVTGLVSTPEGVLTGLVLSNDEQLDAEMVIYAIGITPRDDLARKAGLKCGVRGGITVDDYLRTSAPDIFAIGECASWQENTFGLIGPGVEMADILTFNLTQVQADVGGFKHRQMNMPDLSTKLKLMGVDVASFGDYFLDKRIPRGTATRSRKVEDTQAVKSSHSGSGQDGKPAWEVKIDDSDIPTALASSKQHTLKSDGVFPQKVSAITTTTSKKRSPSSNESIECLTYRDPFSSVYKKYIFTADGKYLLGGMMVGDTSDYVKLISLVKKKKAIDVPPSQFIVGAGRKGEDDGVDLDDDTQVCSCHNVTKSAIVACVKEGVDDIENLKTKTKAGTGCGGCMPLVTNIFKAEMKKAGHSMSNNLCTHFAMSRQELFTIIKLRKLKTFPDVMLSAGVKPDSIGCELCRPAVASILSSMYNELVVSPSHHSNQDTNDRCLANMQRDGTFSVVPRIAGGEITPDKLIVLGQVAKKYKLYTKITGGQRIDLFGAPKQDLPDIWEELVNAGFESGHAYGKALRTVKSCVGTTWCRYGVGDSVGMAIHLEERYKGIRSPHKLKGGVSGCTRECAEAQSKDFGLIATDKGWNIFLAGNGGTNPRHATLFAKDVPPSKVIRILDRFLMYYIRTADKLMRTARWVEQFEGGIERLQKILLDDELGICNELEAEMATLVDTYHDEWKAVVKDPARRRQFRQFVNTDERQQQAEVIREREQQRPADWPKQPSQAKFHTSAIGTPKSEWKWRKLATVQDLEPSEITSSVAVKYGDSQLAIFHVPRKGFFATQQMCPHKRAFVLDHGIVGDDMQGNAYVSCPLHKRNFRLDDGTCLNDVQYSIISFDIKREEDDLQILLPEPEELDAVIGTSKWMVKQATAEVISRGGGQGIEITAEHFDGSPTAVTGVGCKGSPCGDSTLDW</sequence>
<dbReference type="InterPro" id="IPR036922">
    <property type="entry name" value="Rieske_2Fe-2S_sf"/>
</dbReference>
<dbReference type="GO" id="GO:0042128">
    <property type="term" value="P:nitrate assimilation"/>
    <property type="evidence" value="ECO:0007669"/>
    <property type="project" value="UniProtKB-UniPathway"/>
</dbReference>
<dbReference type="InterPro" id="IPR006066">
    <property type="entry name" value="NO2/SO3_Rdtase_FeS/sirohaem_BS"/>
</dbReference>
<dbReference type="InterPro" id="IPR006067">
    <property type="entry name" value="NO2/SO3_Rdtase_4Fe4S_dom"/>
</dbReference>
<comment type="cofactor">
    <cofactor evidence="2">
        <name>[4Fe-4S] cluster</name>
        <dbReference type="ChEBI" id="CHEBI:49883"/>
    </cofactor>
</comment>
<dbReference type="InterPro" id="IPR005117">
    <property type="entry name" value="NiRdtase/SiRdtase_haem-b_fer"/>
</dbReference>
<dbReference type="EC" id="1.7.1.4" evidence="19"/>
<dbReference type="GO" id="GO:0020037">
    <property type="term" value="F:heme binding"/>
    <property type="evidence" value="ECO:0007669"/>
    <property type="project" value="InterPro"/>
</dbReference>
<feature type="compositionally biased region" description="Basic and acidic residues" evidence="21">
    <location>
        <begin position="1072"/>
        <end position="1084"/>
    </location>
</feature>
<dbReference type="GO" id="GO:0051537">
    <property type="term" value="F:2 iron, 2 sulfur cluster binding"/>
    <property type="evidence" value="ECO:0007669"/>
    <property type="project" value="UniProtKB-KW"/>
</dbReference>
<dbReference type="CDD" id="cd19944">
    <property type="entry name" value="NirB_Fer2_BFD-like_2"/>
    <property type="match status" value="1"/>
</dbReference>
<dbReference type="InterPro" id="IPR045854">
    <property type="entry name" value="NO2/SO3_Rdtase_4Fe4S_sf"/>
</dbReference>
<evidence type="ECO:0000256" key="16">
    <source>
        <dbReference type="ARBA" id="ARBA00034078"/>
    </source>
</evidence>
<dbReference type="Gene3D" id="3.50.50.60">
    <property type="entry name" value="FAD/NAD(P)-binding domain"/>
    <property type="match status" value="2"/>
</dbReference>
<evidence type="ECO:0000256" key="8">
    <source>
        <dbReference type="ARBA" id="ARBA00022630"/>
    </source>
</evidence>
<evidence type="ECO:0000313" key="23">
    <source>
        <dbReference type="EMBL" id="KIK26095.1"/>
    </source>
</evidence>
<dbReference type="Pfam" id="PF13806">
    <property type="entry name" value="Rieske_2"/>
    <property type="match status" value="1"/>
</dbReference>
<dbReference type="PANTHER" id="PTHR43809">
    <property type="entry name" value="NITRITE REDUCTASE (NADH) LARGE SUBUNIT"/>
    <property type="match status" value="1"/>
</dbReference>
<dbReference type="SUPFAM" id="SSF56014">
    <property type="entry name" value="Nitrite and sulphite reductase 4Fe-4S domain-like"/>
    <property type="match status" value="1"/>
</dbReference>
<comment type="catalytic activity">
    <reaction evidence="17">
        <text>NH4(+) + 3 NAD(+) + 2 H2O = nitrite + 3 NADH + 5 H(+)</text>
        <dbReference type="Rhea" id="RHEA:24628"/>
        <dbReference type="ChEBI" id="CHEBI:15377"/>
        <dbReference type="ChEBI" id="CHEBI:15378"/>
        <dbReference type="ChEBI" id="CHEBI:16301"/>
        <dbReference type="ChEBI" id="CHEBI:28938"/>
        <dbReference type="ChEBI" id="CHEBI:57540"/>
        <dbReference type="ChEBI" id="CHEBI:57945"/>
        <dbReference type="EC" id="1.7.1.4"/>
    </reaction>
</comment>
<evidence type="ECO:0000256" key="12">
    <source>
        <dbReference type="ARBA" id="ARBA00023002"/>
    </source>
</evidence>
<evidence type="ECO:0000256" key="10">
    <source>
        <dbReference type="ARBA" id="ARBA00022723"/>
    </source>
</evidence>
<dbReference type="SUPFAM" id="SSF50022">
    <property type="entry name" value="ISP domain"/>
    <property type="match status" value="1"/>
</dbReference>
<keyword evidence="15" id="KW-0534">Nitrate assimilation</keyword>
<dbReference type="UniPathway" id="UPA00653"/>
<dbReference type="GO" id="GO:0046872">
    <property type="term" value="F:metal ion binding"/>
    <property type="evidence" value="ECO:0007669"/>
    <property type="project" value="UniProtKB-KW"/>
</dbReference>
<comment type="pathway">
    <text evidence="4">Nitrogen metabolism; nitrate reduction (assimilation).</text>
</comment>
<feature type="region of interest" description="Disordered" evidence="21">
    <location>
        <begin position="521"/>
        <end position="547"/>
    </location>
</feature>
<comment type="similarity">
    <text evidence="5">Belongs to the nitrite and sulfite reductase 4Fe-4S domain family.</text>
</comment>
<dbReference type="GO" id="GO:0015980">
    <property type="term" value="P:energy derivation by oxidation of organic compounds"/>
    <property type="evidence" value="ECO:0007669"/>
    <property type="project" value="UniProtKB-ARBA"/>
</dbReference>
<keyword evidence="7" id="KW-0349">Heme</keyword>
<dbReference type="PROSITE" id="PS51296">
    <property type="entry name" value="RIESKE"/>
    <property type="match status" value="1"/>
</dbReference>
<dbReference type="SUPFAM" id="SSF51905">
    <property type="entry name" value="FAD/NAD(P)-binding domain"/>
    <property type="match status" value="1"/>
</dbReference>
<evidence type="ECO:0000256" key="6">
    <source>
        <dbReference type="ARBA" id="ARBA00022485"/>
    </source>
</evidence>
<keyword evidence="12" id="KW-0560">Oxidoreductase</keyword>
<evidence type="ECO:0000256" key="18">
    <source>
        <dbReference type="ARBA" id="ARBA00051413"/>
    </source>
</evidence>
<dbReference type="FunFam" id="3.30.413.10:FF:000007">
    <property type="entry name" value="Nitrite reductase [NAD(P)H] large subunit"/>
    <property type="match status" value="1"/>
</dbReference>
<evidence type="ECO:0000256" key="7">
    <source>
        <dbReference type="ARBA" id="ARBA00022617"/>
    </source>
</evidence>
<evidence type="ECO:0000259" key="22">
    <source>
        <dbReference type="PROSITE" id="PS51296"/>
    </source>
</evidence>
<dbReference type="Pfam" id="PF07992">
    <property type="entry name" value="Pyr_redox_2"/>
    <property type="match status" value="1"/>
</dbReference>
<evidence type="ECO:0000256" key="19">
    <source>
        <dbReference type="ARBA" id="ARBA00066907"/>
    </source>
</evidence>
<dbReference type="PANTHER" id="PTHR43809:SF1">
    <property type="entry name" value="NITRITE REDUCTASE (NADH) LARGE SUBUNIT"/>
    <property type="match status" value="1"/>
</dbReference>
<evidence type="ECO:0000256" key="17">
    <source>
        <dbReference type="ARBA" id="ARBA00050114"/>
    </source>
</evidence>
<evidence type="ECO:0000256" key="2">
    <source>
        <dbReference type="ARBA" id="ARBA00001966"/>
    </source>
</evidence>
<evidence type="ECO:0000256" key="3">
    <source>
        <dbReference type="ARBA" id="ARBA00001974"/>
    </source>
</evidence>
<evidence type="ECO:0000256" key="11">
    <source>
        <dbReference type="ARBA" id="ARBA00022827"/>
    </source>
</evidence>
<keyword evidence="14" id="KW-0411">Iron-sulfur</keyword>
<evidence type="ECO:0000256" key="4">
    <source>
        <dbReference type="ARBA" id="ARBA00005096"/>
    </source>
</evidence>
<comment type="catalytic activity">
    <reaction evidence="18">
        <text>NH4(+) + 3 NADP(+) + 2 H2O = nitrite + 3 NADPH + 5 H(+)</text>
        <dbReference type="Rhea" id="RHEA:24632"/>
        <dbReference type="ChEBI" id="CHEBI:15377"/>
        <dbReference type="ChEBI" id="CHEBI:15378"/>
        <dbReference type="ChEBI" id="CHEBI:16301"/>
        <dbReference type="ChEBI" id="CHEBI:28938"/>
        <dbReference type="ChEBI" id="CHEBI:57783"/>
        <dbReference type="ChEBI" id="CHEBI:58349"/>
        <dbReference type="EC" id="1.7.1.4"/>
    </reaction>
</comment>
<evidence type="ECO:0000256" key="9">
    <source>
        <dbReference type="ARBA" id="ARBA00022714"/>
    </source>
</evidence>
<dbReference type="Pfam" id="PF04324">
    <property type="entry name" value="Fer2_BFD"/>
    <property type="match status" value="1"/>
</dbReference>
<keyword evidence="10" id="KW-0479">Metal-binding</keyword>
<dbReference type="EMBL" id="KN833704">
    <property type="protein sequence ID" value="KIK26095.1"/>
    <property type="molecule type" value="Genomic_DNA"/>
</dbReference>
<keyword evidence="13" id="KW-0408">Iron</keyword>
<evidence type="ECO:0000256" key="5">
    <source>
        <dbReference type="ARBA" id="ARBA00010429"/>
    </source>
</evidence>
<proteinExistence type="inferred from homology"/>
<feature type="region of interest" description="Disordered" evidence="21">
    <location>
        <begin position="1072"/>
        <end position="1099"/>
    </location>
</feature>
<dbReference type="InterPro" id="IPR007419">
    <property type="entry name" value="BFD-like_2Fe2S-bd_dom"/>
</dbReference>
<evidence type="ECO:0000256" key="13">
    <source>
        <dbReference type="ARBA" id="ARBA00023004"/>
    </source>
</evidence>
<dbReference type="Gene3D" id="2.102.10.10">
    <property type="entry name" value="Rieske [2Fe-2S] iron-sulphur domain"/>
    <property type="match status" value="1"/>
</dbReference>
<keyword evidence="8" id="KW-0285">Flavoprotein</keyword>
<keyword evidence="9" id="KW-0001">2Fe-2S</keyword>
<comment type="cofactor">
    <cofactor evidence="3">
        <name>FAD</name>
        <dbReference type="ChEBI" id="CHEBI:57692"/>
    </cofactor>
</comment>
<keyword evidence="6" id="KW-0004">4Fe-4S</keyword>
<evidence type="ECO:0000256" key="14">
    <source>
        <dbReference type="ARBA" id="ARBA00023014"/>
    </source>
</evidence>
<keyword evidence="24" id="KW-1185">Reference proteome</keyword>
<organism evidence="23 24">
    <name type="scientific">Pisolithus microcarpus 441</name>
    <dbReference type="NCBI Taxonomy" id="765257"/>
    <lineage>
        <taxon>Eukaryota</taxon>
        <taxon>Fungi</taxon>
        <taxon>Dikarya</taxon>
        <taxon>Basidiomycota</taxon>
        <taxon>Agaricomycotina</taxon>
        <taxon>Agaricomycetes</taxon>
        <taxon>Agaricomycetidae</taxon>
        <taxon>Boletales</taxon>
        <taxon>Sclerodermatineae</taxon>
        <taxon>Pisolithaceae</taxon>
        <taxon>Pisolithus</taxon>
    </lineage>
</organism>
<dbReference type="NCBIfam" id="TIGR02378">
    <property type="entry name" value="nirD_assim_sml"/>
    <property type="match status" value="1"/>
</dbReference>
<reference evidence="24" key="2">
    <citation type="submission" date="2015-01" db="EMBL/GenBank/DDBJ databases">
        <title>Evolutionary Origins and Diversification of the Mycorrhizal Mutualists.</title>
        <authorList>
            <consortium name="DOE Joint Genome Institute"/>
            <consortium name="Mycorrhizal Genomics Consortium"/>
            <person name="Kohler A."/>
            <person name="Kuo A."/>
            <person name="Nagy L.G."/>
            <person name="Floudas D."/>
            <person name="Copeland A."/>
            <person name="Barry K.W."/>
            <person name="Cichocki N."/>
            <person name="Veneault-Fourrey C."/>
            <person name="LaButti K."/>
            <person name="Lindquist E.A."/>
            <person name="Lipzen A."/>
            <person name="Lundell T."/>
            <person name="Morin E."/>
            <person name="Murat C."/>
            <person name="Riley R."/>
            <person name="Ohm R."/>
            <person name="Sun H."/>
            <person name="Tunlid A."/>
            <person name="Henrissat B."/>
            <person name="Grigoriev I.V."/>
            <person name="Hibbett D.S."/>
            <person name="Martin F."/>
        </authorList>
    </citation>
    <scope>NUCLEOTIDE SEQUENCE [LARGE SCALE GENOMIC DNA]</scope>
    <source>
        <strain evidence="24">441</strain>
    </source>
</reference>
<dbReference type="InterPro" id="IPR023753">
    <property type="entry name" value="FAD/NAD-binding_dom"/>
</dbReference>
<gene>
    <name evidence="23" type="ORF">PISMIDRAFT_676664</name>
</gene>
<dbReference type="InterPro" id="IPR017941">
    <property type="entry name" value="Rieske_2Fe-2S"/>
</dbReference>
<dbReference type="PRINTS" id="PR00397">
    <property type="entry name" value="SIROHAEM"/>
</dbReference>
<evidence type="ECO:0000256" key="21">
    <source>
        <dbReference type="SAM" id="MobiDB-lite"/>
    </source>
</evidence>
<accession>A0A0C9YM79</accession>